<evidence type="ECO:0000313" key="7">
    <source>
        <dbReference type="Proteomes" id="UP000694547"/>
    </source>
</evidence>
<dbReference type="PANTHER" id="PTHR11417">
    <property type="entry name" value="SOMATOTROPIN,PROLACTIN"/>
    <property type="match status" value="1"/>
</dbReference>
<keyword evidence="7" id="KW-1185">Reference proteome</keyword>
<evidence type="ECO:0000256" key="2">
    <source>
        <dbReference type="ARBA" id="ARBA00008474"/>
    </source>
</evidence>
<feature type="signal peptide" evidence="5">
    <location>
        <begin position="1"/>
        <end position="29"/>
    </location>
</feature>
<feature type="chain" id="PRO_5034315594" evidence="5">
    <location>
        <begin position="30"/>
        <end position="209"/>
    </location>
</feature>
<dbReference type="Pfam" id="PF00103">
    <property type="entry name" value="Hormone_1"/>
    <property type="match status" value="1"/>
</dbReference>
<reference evidence="6 7" key="1">
    <citation type="submission" date="2018-10" db="EMBL/GenBank/DDBJ databases">
        <title>Improved assembly of the deer mouse Peromyscus maniculatus genome.</title>
        <authorList>
            <person name="Lassance J.-M."/>
            <person name="Hoekstra H.E."/>
        </authorList>
    </citation>
    <scope>NUCLEOTIDE SEQUENCE [LARGE SCALE GENOMIC DNA]</scope>
</reference>
<dbReference type="CDD" id="cd10288">
    <property type="entry name" value="prolactin_like"/>
    <property type="match status" value="1"/>
</dbReference>
<reference evidence="6" key="3">
    <citation type="submission" date="2025-09" db="UniProtKB">
        <authorList>
            <consortium name="Ensembl"/>
        </authorList>
    </citation>
    <scope>IDENTIFICATION</scope>
</reference>
<reference evidence="6" key="2">
    <citation type="submission" date="2025-08" db="UniProtKB">
        <authorList>
            <consortium name="Ensembl"/>
        </authorList>
    </citation>
    <scope>IDENTIFICATION</scope>
</reference>
<keyword evidence="4" id="KW-0862">Zinc</keyword>
<keyword evidence="5" id="KW-0732">Signal</keyword>
<dbReference type="GeneTree" id="ENSGT00950000182818"/>
<sequence length="209" mass="24264">MQLSLTQPCRWMSLLLLISSLLPWEHVISTPDDQMFNEELYNKLISISHRTHIVARKMYKNLDVKLSKGRWFKNSGNNTCRTASIPTTKKTEVLLKVVINVSNAWKYPLKLLTPAVLTHLGSYDGMLARAIEVKYGCEAILEGAKVLLSRVQPGFEENNYPDWPELKQLRSSNKDTHLSAFHTLFYCLYKDIQKVNRYLKILRRRVIKN</sequence>
<evidence type="ECO:0000313" key="6">
    <source>
        <dbReference type="Ensembl" id="ENSPEMP00000004424.1"/>
    </source>
</evidence>
<dbReference type="GO" id="GO:0030879">
    <property type="term" value="P:mammary gland development"/>
    <property type="evidence" value="ECO:0007669"/>
    <property type="project" value="TreeGrafter"/>
</dbReference>
<dbReference type="GO" id="GO:0005615">
    <property type="term" value="C:extracellular space"/>
    <property type="evidence" value="ECO:0007669"/>
    <property type="project" value="TreeGrafter"/>
</dbReference>
<dbReference type="GO" id="GO:0046427">
    <property type="term" value="P:positive regulation of receptor signaling pathway via JAK-STAT"/>
    <property type="evidence" value="ECO:0007669"/>
    <property type="project" value="TreeGrafter"/>
</dbReference>
<evidence type="ECO:0000256" key="4">
    <source>
        <dbReference type="PIRSR" id="PIRSR601400-1"/>
    </source>
</evidence>
<dbReference type="AlphaFoldDB" id="A0A8C8VT33"/>
<feature type="binding site" evidence="4">
    <location>
        <position position="49"/>
    </location>
    <ligand>
        <name>Zn(2+)</name>
        <dbReference type="ChEBI" id="CHEBI:29105"/>
    </ligand>
</feature>
<keyword evidence="3" id="KW-0964">Secreted</keyword>
<gene>
    <name evidence="6" type="primary">LOC107399387</name>
</gene>
<comment type="similarity">
    <text evidence="2">Belongs to the somatotropin/prolactin family.</text>
</comment>
<name>A0A8C8VT33_PERMB</name>
<evidence type="ECO:0000256" key="1">
    <source>
        <dbReference type="ARBA" id="ARBA00004613"/>
    </source>
</evidence>
<dbReference type="GO" id="GO:1903489">
    <property type="term" value="P:positive regulation of lactation"/>
    <property type="evidence" value="ECO:0007669"/>
    <property type="project" value="TreeGrafter"/>
</dbReference>
<proteinExistence type="inferred from homology"/>
<dbReference type="GO" id="GO:0007565">
    <property type="term" value="P:female pregnancy"/>
    <property type="evidence" value="ECO:0007669"/>
    <property type="project" value="TreeGrafter"/>
</dbReference>
<evidence type="ECO:0000256" key="5">
    <source>
        <dbReference type="SAM" id="SignalP"/>
    </source>
</evidence>
<organism evidence="6 7">
    <name type="scientific">Peromyscus maniculatus bairdii</name>
    <name type="common">Prairie deer mouse</name>
    <dbReference type="NCBI Taxonomy" id="230844"/>
    <lineage>
        <taxon>Eukaryota</taxon>
        <taxon>Metazoa</taxon>
        <taxon>Chordata</taxon>
        <taxon>Craniata</taxon>
        <taxon>Vertebrata</taxon>
        <taxon>Euteleostomi</taxon>
        <taxon>Mammalia</taxon>
        <taxon>Eutheria</taxon>
        <taxon>Euarchontoglires</taxon>
        <taxon>Glires</taxon>
        <taxon>Rodentia</taxon>
        <taxon>Myomorpha</taxon>
        <taxon>Muroidea</taxon>
        <taxon>Cricetidae</taxon>
        <taxon>Neotominae</taxon>
        <taxon>Peromyscus</taxon>
    </lineage>
</organism>
<dbReference type="GO" id="GO:0046872">
    <property type="term" value="F:metal ion binding"/>
    <property type="evidence" value="ECO:0007669"/>
    <property type="project" value="UniProtKB-KW"/>
</dbReference>
<dbReference type="InterPro" id="IPR001400">
    <property type="entry name" value="Somatotropin/Prolactin"/>
</dbReference>
<dbReference type="PANTHER" id="PTHR11417:SF34">
    <property type="entry name" value="PROLACTIN-3C1"/>
    <property type="match status" value="1"/>
</dbReference>
<protein>
    <submittedName>
        <fullName evidence="6">Prolactin family 3, subfamily c, member 1</fullName>
    </submittedName>
</protein>
<keyword evidence="4" id="KW-0479">Metal-binding</keyword>
<dbReference type="InterPro" id="IPR009079">
    <property type="entry name" value="4_helix_cytokine-like_core"/>
</dbReference>
<dbReference type="GO" id="GO:0031667">
    <property type="term" value="P:response to nutrient levels"/>
    <property type="evidence" value="ECO:0007669"/>
    <property type="project" value="TreeGrafter"/>
</dbReference>
<dbReference type="SUPFAM" id="SSF47266">
    <property type="entry name" value="4-helical cytokines"/>
    <property type="match status" value="1"/>
</dbReference>
<dbReference type="Gene3D" id="1.20.1250.10">
    <property type="match status" value="1"/>
</dbReference>
<dbReference type="Ensembl" id="ENSPEMT00000008026.2">
    <property type="protein sequence ID" value="ENSPEMP00000004424.1"/>
    <property type="gene ID" value="ENSPEMG00000006701.2"/>
</dbReference>
<dbReference type="GO" id="GO:0005148">
    <property type="term" value="F:prolactin receptor binding"/>
    <property type="evidence" value="ECO:0007669"/>
    <property type="project" value="TreeGrafter"/>
</dbReference>
<dbReference type="GO" id="GO:0008284">
    <property type="term" value="P:positive regulation of cell population proliferation"/>
    <property type="evidence" value="ECO:0007669"/>
    <property type="project" value="TreeGrafter"/>
</dbReference>
<dbReference type="GO" id="GO:0005179">
    <property type="term" value="F:hormone activity"/>
    <property type="evidence" value="ECO:0007669"/>
    <property type="project" value="InterPro"/>
</dbReference>
<evidence type="ECO:0000256" key="3">
    <source>
        <dbReference type="ARBA" id="ARBA00022525"/>
    </source>
</evidence>
<comment type="subcellular location">
    <subcellularLocation>
        <location evidence="1">Secreted</location>
    </subcellularLocation>
</comment>
<accession>A0A8C8VT33</accession>
<dbReference type="Proteomes" id="UP000694547">
    <property type="component" value="Chromosome 5"/>
</dbReference>